<keyword evidence="4" id="KW-0067">ATP-binding</keyword>
<keyword evidence="7" id="KW-1185">Reference proteome</keyword>
<reference evidence="6 7" key="1">
    <citation type="submission" date="2017-01" db="EMBL/GenBank/DDBJ databases">
        <title>Genome sequence of Rhodoferax antarcticus ANT.BR, a psychrophilic purple nonsulfur bacterium from an Antarctic microbial mat.</title>
        <authorList>
            <person name="Baker J."/>
            <person name="Riester C."/>
            <person name="Skinner B."/>
            <person name="Newell A."/>
            <person name="Swingley W."/>
            <person name="Madigan M."/>
            <person name="Jung D."/>
            <person name="Asao M."/>
            <person name="Chen M."/>
            <person name="Loughlin P."/>
            <person name="Pan H."/>
            <person name="Lin S."/>
            <person name="Li N."/>
            <person name="Shaw J."/>
            <person name="Prado M."/>
            <person name="Sherman C."/>
            <person name="Li X."/>
            <person name="Tang J."/>
            <person name="Blankenship R."/>
            <person name="Zhao T."/>
            <person name="Touchman J."/>
            <person name="Sattley M."/>
        </authorList>
    </citation>
    <scope>NUCLEOTIDE SEQUENCE [LARGE SCALE GENOMIC DNA]</scope>
    <source>
        <strain evidence="6 7">ANT.BR</strain>
    </source>
</reference>
<feature type="domain" description="ABC1 atypical kinase-like" evidence="5">
    <location>
        <begin position="100"/>
        <end position="340"/>
    </location>
</feature>
<protein>
    <submittedName>
        <fullName evidence="6">ABC1 family protein</fullName>
    </submittedName>
</protein>
<dbReference type="SUPFAM" id="SSF56112">
    <property type="entry name" value="Protein kinase-like (PK-like)"/>
    <property type="match status" value="1"/>
</dbReference>
<dbReference type="AlphaFoldDB" id="A0A1Q8YGV8"/>
<dbReference type="Proteomes" id="UP000185911">
    <property type="component" value="Unassembled WGS sequence"/>
</dbReference>
<evidence type="ECO:0000313" key="6">
    <source>
        <dbReference type="EMBL" id="OLP07197.1"/>
    </source>
</evidence>
<dbReference type="GO" id="GO:0005524">
    <property type="term" value="F:ATP binding"/>
    <property type="evidence" value="ECO:0007669"/>
    <property type="project" value="UniProtKB-KW"/>
</dbReference>
<comment type="similarity">
    <text evidence="1">Belongs to the protein kinase superfamily. ADCK protein kinase family.</text>
</comment>
<organism evidence="6 7">
    <name type="scientific">Rhodoferax antarcticus ANT.BR</name>
    <dbReference type="NCBI Taxonomy" id="1111071"/>
    <lineage>
        <taxon>Bacteria</taxon>
        <taxon>Pseudomonadati</taxon>
        <taxon>Pseudomonadota</taxon>
        <taxon>Betaproteobacteria</taxon>
        <taxon>Burkholderiales</taxon>
        <taxon>Comamonadaceae</taxon>
        <taxon>Rhodoferax</taxon>
    </lineage>
</organism>
<accession>A0A1Q8YGV8</accession>
<evidence type="ECO:0000256" key="4">
    <source>
        <dbReference type="ARBA" id="ARBA00022840"/>
    </source>
</evidence>
<gene>
    <name evidence="6" type="ORF">BLL52_1484</name>
</gene>
<evidence type="ECO:0000256" key="1">
    <source>
        <dbReference type="ARBA" id="ARBA00009670"/>
    </source>
</evidence>
<proteinExistence type="inferred from homology"/>
<dbReference type="InterPro" id="IPR004147">
    <property type="entry name" value="ABC1_dom"/>
</dbReference>
<name>A0A1Q8YGV8_9BURK</name>
<dbReference type="InterPro" id="IPR034646">
    <property type="entry name" value="ADCK3_dom"/>
</dbReference>
<sequence length="452" mass="49986">MPHRKFESKGVAVPSGRFSRLARFGGMAGGIAGGMLLDGAKQLAKGKRPSVSDLLLTPANALKVTTQLAQLRGAAMKVGQLMSMDAGDMLPPEMAEILGRLRSDAQHMPQSQLKAALNAHWGVGWQKKFAEFSFAPIAAASIGQVHRAKTLDGRDLAIKIQYPGVRHSIDSDVNNVASLMKLSGVLPKTLNIAPMLAEAKRELHQEADYKREGEYLHRFAGLLADSAEFLVPKLHPDLTTLSVLAMDYVEGVPVESLVDAPQEERDRLMTLLVGLLFRELFEFKLMQTDPNFANYRYNTTTKQLVLLDFGATREFPAEMPQDYRRLMNAGLAGDREAARQAMIDISFFTKDTPAHYQSAVMDMFELSLDPLREDAPFDFGSTDIALRLRDGGMAIGQERTLWHIPPMDTLFLQRKFGGIYMLASRLKARVNVHALMMPYLTSAPADAPTVQK</sequence>
<dbReference type="EMBL" id="MSYM01000009">
    <property type="protein sequence ID" value="OLP07197.1"/>
    <property type="molecule type" value="Genomic_DNA"/>
</dbReference>
<keyword evidence="3" id="KW-0547">Nucleotide-binding</keyword>
<evidence type="ECO:0000256" key="2">
    <source>
        <dbReference type="ARBA" id="ARBA00022679"/>
    </source>
</evidence>
<dbReference type="RefSeq" id="WP_075585938.1">
    <property type="nucleotide sequence ID" value="NZ_MSYM01000009.1"/>
</dbReference>
<dbReference type="InterPro" id="IPR051409">
    <property type="entry name" value="Atypical_kinase_ADCK"/>
</dbReference>
<dbReference type="PANTHER" id="PTHR43851">
    <property type="match status" value="1"/>
</dbReference>
<dbReference type="InterPro" id="IPR011009">
    <property type="entry name" value="Kinase-like_dom_sf"/>
</dbReference>
<dbReference type="Pfam" id="PF03109">
    <property type="entry name" value="ABC1"/>
    <property type="match status" value="1"/>
</dbReference>
<comment type="caution">
    <text evidence="6">The sequence shown here is derived from an EMBL/GenBank/DDBJ whole genome shotgun (WGS) entry which is preliminary data.</text>
</comment>
<dbReference type="CDD" id="cd13970">
    <property type="entry name" value="ABC1_ADCK3"/>
    <property type="match status" value="1"/>
</dbReference>
<keyword evidence="2" id="KW-0808">Transferase</keyword>
<evidence type="ECO:0000313" key="7">
    <source>
        <dbReference type="Proteomes" id="UP000185911"/>
    </source>
</evidence>
<dbReference type="GO" id="GO:0016740">
    <property type="term" value="F:transferase activity"/>
    <property type="evidence" value="ECO:0007669"/>
    <property type="project" value="UniProtKB-KW"/>
</dbReference>
<dbReference type="STRING" id="81479.RA876_01895"/>
<dbReference type="PANTHER" id="PTHR43851:SF3">
    <property type="entry name" value="COENZYME Q8"/>
    <property type="match status" value="1"/>
</dbReference>
<evidence type="ECO:0000259" key="5">
    <source>
        <dbReference type="Pfam" id="PF03109"/>
    </source>
</evidence>
<dbReference type="GO" id="GO:0006744">
    <property type="term" value="P:ubiquinone biosynthetic process"/>
    <property type="evidence" value="ECO:0007669"/>
    <property type="project" value="TreeGrafter"/>
</dbReference>
<evidence type="ECO:0000256" key="3">
    <source>
        <dbReference type="ARBA" id="ARBA00022741"/>
    </source>
</evidence>